<feature type="domain" description="Fe2OG dioxygenase" evidence="9">
    <location>
        <begin position="649"/>
        <end position="740"/>
    </location>
</feature>
<dbReference type="CTD" id="20210265"/>
<reference evidence="11" key="3">
    <citation type="submission" date="2015-06" db="UniProtKB">
        <authorList>
            <consortium name="EnsemblMetazoa"/>
        </authorList>
    </citation>
    <scope>IDENTIFICATION</scope>
</reference>
<dbReference type="PROSITE" id="PS51471">
    <property type="entry name" value="FE2OG_OXY"/>
    <property type="match status" value="1"/>
</dbReference>
<dbReference type="HOGENOM" id="CLU_022320_1_0_1"/>
<dbReference type="Proteomes" id="UP000015101">
    <property type="component" value="Unassembled WGS sequence"/>
</dbReference>
<evidence type="ECO:0000256" key="2">
    <source>
        <dbReference type="ARBA" id="ARBA00022723"/>
    </source>
</evidence>
<dbReference type="InterPro" id="IPR044861">
    <property type="entry name" value="IPNS-like_FE2OG_OXY"/>
</dbReference>
<reference evidence="10 12" key="2">
    <citation type="journal article" date="2013" name="Nature">
        <title>Insights into bilaterian evolution from three spiralian genomes.</title>
        <authorList>
            <person name="Simakov O."/>
            <person name="Marletaz F."/>
            <person name="Cho S.J."/>
            <person name="Edsinger-Gonzales E."/>
            <person name="Havlak P."/>
            <person name="Hellsten U."/>
            <person name="Kuo D.H."/>
            <person name="Larsson T."/>
            <person name="Lv J."/>
            <person name="Arendt D."/>
            <person name="Savage R."/>
            <person name="Osoegawa K."/>
            <person name="de Jong P."/>
            <person name="Grimwood J."/>
            <person name="Chapman J.A."/>
            <person name="Shapiro H."/>
            <person name="Aerts A."/>
            <person name="Otillar R.P."/>
            <person name="Terry A.Y."/>
            <person name="Boore J.L."/>
            <person name="Grigoriev I.V."/>
            <person name="Lindberg D.R."/>
            <person name="Seaver E.C."/>
            <person name="Weisblat D.A."/>
            <person name="Putnam N.H."/>
            <person name="Rokhsar D.S."/>
        </authorList>
    </citation>
    <scope>NUCLEOTIDE SEQUENCE</scope>
</reference>
<dbReference type="InterPro" id="IPR005123">
    <property type="entry name" value="Oxoglu/Fe-dep_dioxygenase_dom"/>
</dbReference>
<dbReference type="EMBL" id="AMQM01005091">
    <property type="status" value="NOT_ANNOTATED_CDS"/>
    <property type="molecule type" value="Genomic_DNA"/>
</dbReference>
<evidence type="ECO:0000313" key="11">
    <source>
        <dbReference type="EnsemblMetazoa" id="HelroP185714"/>
    </source>
</evidence>
<dbReference type="PANTHER" id="PTHR10730">
    <property type="entry name" value="PROCOLLAGEN-LYSINE,2-OXOGLUTARATE 5-DIOXYGENASE/GLYCOSYLTRANSFERASE 25 FAMILY MEMBER"/>
    <property type="match status" value="1"/>
</dbReference>
<dbReference type="KEGG" id="hro:HELRODRAFT_185714"/>
<feature type="chain" id="PRO_5010980783" description="Fe2OG dioxygenase domain-containing protein" evidence="8">
    <location>
        <begin position="30"/>
        <end position="740"/>
    </location>
</feature>
<sequence>MSTNLCNGLLFKTILVTFVVFNSIQYSTSQIQQSQDSFNKSTDLLVYTVATEENDGFKRFMNSATKFNYNVKVLGLGEKWNGGDVARGVGGGQKVRLLREALEQHKYSGNLVIMFLDSYDLVLTLDSAKLLERFDKFQVNVLFSAEEFCWPSVELAASYPEVGPNEKRFLNSGGFIGHAPQLYTIVNRFPLRDDDDDQLFYTNVFLADREKLNIALDTHSLIFQNLNGALDDVSVNFETDSTYLYNHLTNTVPAVVHGNGPIKAAFNSLTSYITNQWTINKGCVHCNIDTRSLKNVNPSEYPKIFVGIYIEKVMPFVEDFLERFHNLTYPKDKIDVYIHYFDQFHVKVVEKFISDHGDEYKSVEVQSSEMPEYEARKYGFEQCMKMNCEYFFSLDAEAHIEKLDLIEMLIERNRSLVSPMLGRPFKMWTNFWGAVNSDGYYKRSDDYASLVLRERKGLWNVPYVTNVYLLQARHLPSVVNFEWPEGVDLDVAICEEFRNKYIFMYVDNFDHYGHLVNNDDFETDHLNNDLYAIFSNPYTWEKKYIDPEYYIFLHNKTFKEFLTPCPDVFWFPIVTHRFCDDLISEMENFGQWSGGKNEDHRLQGGYENVPTVDIHTNQINWERHWLHFLKTYVAPLNQRAFEGYYTESRAIMNFVVRYRPDEQDRLRPHSDSSTFTVNIALNTPGVDYQGGGVRMVRYDCAVTQLKKGWMLMFPGRLTHQHEGLQVTGGTRYIMVSFVDP</sequence>
<dbReference type="Gene3D" id="2.60.120.620">
    <property type="entry name" value="q2cbj1_9rhob like domain"/>
    <property type="match status" value="1"/>
</dbReference>
<reference evidence="12" key="1">
    <citation type="submission" date="2012-12" db="EMBL/GenBank/DDBJ databases">
        <authorList>
            <person name="Hellsten U."/>
            <person name="Grimwood J."/>
            <person name="Chapman J.A."/>
            <person name="Shapiro H."/>
            <person name="Aerts A."/>
            <person name="Otillar R.P."/>
            <person name="Terry A.Y."/>
            <person name="Boore J.L."/>
            <person name="Simakov O."/>
            <person name="Marletaz F."/>
            <person name="Cho S.-J."/>
            <person name="Edsinger-Gonzales E."/>
            <person name="Havlak P."/>
            <person name="Kuo D.-H."/>
            <person name="Larsson T."/>
            <person name="Lv J."/>
            <person name="Arendt D."/>
            <person name="Savage R."/>
            <person name="Osoegawa K."/>
            <person name="de Jong P."/>
            <person name="Lindberg D.R."/>
            <person name="Seaver E.C."/>
            <person name="Weisblat D.A."/>
            <person name="Putnam N.H."/>
            <person name="Grigoriev I.V."/>
            <person name="Rokhsar D.S."/>
        </authorList>
    </citation>
    <scope>NUCLEOTIDE SEQUENCE</scope>
</reference>
<evidence type="ECO:0000256" key="4">
    <source>
        <dbReference type="ARBA" id="ARBA00022964"/>
    </source>
</evidence>
<dbReference type="EMBL" id="KB096785">
    <property type="protein sequence ID" value="ESO01390.1"/>
    <property type="molecule type" value="Genomic_DNA"/>
</dbReference>
<dbReference type="EnsemblMetazoa" id="HelroT185714">
    <property type="protein sequence ID" value="HelroP185714"/>
    <property type="gene ID" value="HelroG185714"/>
</dbReference>
<dbReference type="InterPro" id="IPR050757">
    <property type="entry name" value="Collagen_mod_GT25"/>
</dbReference>
<gene>
    <name evidence="11" type="primary">20210265</name>
    <name evidence="10" type="ORF">HELRODRAFT_185714</name>
</gene>
<name>T1FN67_HELRO</name>
<evidence type="ECO:0000313" key="10">
    <source>
        <dbReference type="EMBL" id="ESO01390.1"/>
    </source>
</evidence>
<evidence type="ECO:0000256" key="6">
    <source>
        <dbReference type="ARBA" id="ARBA00023004"/>
    </source>
</evidence>
<dbReference type="FunFam" id="2.60.120.620:FF:000081">
    <property type="entry name" value="Uncharacterized protein"/>
    <property type="match status" value="1"/>
</dbReference>
<dbReference type="GO" id="GO:0005615">
    <property type="term" value="C:extracellular space"/>
    <property type="evidence" value="ECO:0000318"/>
    <property type="project" value="GO_Central"/>
</dbReference>
<keyword evidence="5" id="KW-0560">Oxidoreductase</keyword>
<dbReference type="RefSeq" id="XP_009020626.1">
    <property type="nucleotide sequence ID" value="XM_009022378.1"/>
</dbReference>
<dbReference type="InParanoid" id="T1FN67"/>
<protein>
    <recommendedName>
        <fullName evidence="9">Fe2OG dioxygenase domain-containing protein</fullName>
    </recommendedName>
</protein>
<dbReference type="PANTHER" id="PTHR10730:SF45">
    <property type="entry name" value="PROCOLLAGEN-LYSINE,2-OXOGLUTARATE 5-DIOXYGENASE"/>
    <property type="match status" value="1"/>
</dbReference>
<feature type="signal peptide" evidence="8">
    <location>
        <begin position="1"/>
        <end position="29"/>
    </location>
</feature>
<keyword evidence="2" id="KW-0479">Metal-binding</keyword>
<dbReference type="SMART" id="SM00702">
    <property type="entry name" value="P4Hc"/>
    <property type="match status" value="1"/>
</dbReference>
<accession>T1FN67</accession>
<comment type="cofactor">
    <cofactor evidence="1">
        <name>L-ascorbate</name>
        <dbReference type="ChEBI" id="CHEBI:38290"/>
    </cofactor>
</comment>
<dbReference type="Pfam" id="PF25342">
    <property type="entry name" value="GT_PLOD"/>
    <property type="match status" value="1"/>
</dbReference>
<dbReference type="Pfam" id="PF03171">
    <property type="entry name" value="2OG-FeII_Oxy"/>
    <property type="match status" value="1"/>
</dbReference>
<evidence type="ECO:0000256" key="5">
    <source>
        <dbReference type="ARBA" id="ARBA00023002"/>
    </source>
</evidence>
<dbReference type="eggNOG" id="KOG1971">
    <property type="taxonomic scope" value="Eukaryota"/>
</dbReference>
<dbReference type="STRING" id="6412.T1FN67"/>
<dbReference type="OrthoDB" id="69177at2759"/>
<evidence type="ECO:0000256" key="1">
    <source>
        <dbReference type="ARBA" id="ARBA00001961"/>
    </source>
</evidence>
<dbReference type="GO" id="GO:0005783">
    <property type="term" value="C:endoplasmic reticulum"/>
    <property type="evidence" value="ECO:0000318"/>
    <property type="project" value="GO_Central"/>
</dbReference>
<evidence type="ECO:0000259" key="9">
    <source>
        <dbReference type="PROSITE" id="PS51471"/>
    </source>
</evidence>
<evidence type="ECO:0000313" key="12">
    <source>
        <dbReference type="Proteomes" id="UP000015101"/>
    </source>
</evidence>
<evidence type="ECO:0000256" key="3">
    <source>
        <dbReference type="ARBA" id="ARBA00022729"/>
    </source>
</evidence>
<dbReference type="InterPro" id="IPR006620">
    <property type="entry name" value="Pro_4_hyd_alph"/>
</dbReference>
<dbReference type="GO" id="GO:0031418">
    <property type="term" value="F:L-ascorbic acid binding"/>
    <property type="evidence" value="ECO:0007669"/>
    <property type="project" value="InterPro"/>
</dbReference>
<keyword evidence="4" id="KW-0223">Dioxygenase</keyword>
<proteinExistence type="predicted"/>
<dbReference type="FunCoup" id="T1FN67">
    <property type="interactions" value="342"/>
</dbReference>
<keyword evidence="3 8" id="KW-0732">Signal</keyword>
<dbReference type="GO" id="GO:0030199">
    <property type="term" value="P:collagen fibril organization"/>
    <property type="evidence" value="ECO:0000318"/>
    <property type="project" value="GO_Central"/>
</dbReference>
<dbReference type="GO" id="GO:0008475">
    <property type="term" value="F:procollagen-lysine 5-dioxygenase activity"/>
    <property type="evidence" value="ECO:0000318"/>
    <property type="project" value="GO_Central"/>
</dbReference>
<dbReference type="OMA" id="TDVACNH"/>
<organism evidence="11 12">
    <name type="scientific">Helobdella robusta</name>
    <name type="common">Californian leech</name>
    <dbReference type="NCBI Taxonomy" id="6412"/>
    <lineage>
        <taxon>Eukaryota</taxon>
        <taxon>Metazoa</taxon>
        <taxon>Spiralia</taxon>
        <taxon>Lophotrochozoa</taxon>
        <taxon>Annelida</taxon>
        <taxon>Clitellata</taxon>
        <taxon>Hirudinea</taxon>
        <taxon>Rhynchobdellida</taxon>
        <taxon>Glossiphoniidae</taxon>
        <taxon>Helobdella</taxon>
    </lineage>
</organism>
<dbReference type="GO" id="GO:0005506">
    <property type="term" value="F:iron ion binding"/>
    <property type="evidence" value="ECO:0007669"/>
    <property type="project" value="InterPro"/>
</dbReference>
<dbReference type="AlphaFoldDB" id="T1FN67"/>
<dbReference type="GO" id="GO:0005794">
    <property type="term" value="C:Golgi apparatus"/>
    <property type="evidence" value="ECO:0000318"/>
    <property type="project" value="GO_Central"/>
</dbReference>
<keyword evidence="6" id="KW-0408">Iron</keyword>
<dbReference type="GeneID" id="20210265"/>
<evidence type="ECO:0000256" key="8">
    <source>
        <dbReference type="SAM" id="SignalP"/>
    </source>
</evidence>
<keyword evidence="7" id="KW-0325">Glycoprotein</keyword>
<dbReference type="InterPro" id="IPR057589">
    <property type="entry name" value="GT_PLOD"/>
</dbReference>
<evidence type="ECO:0000256" key="7">
    <source>
        <dbReference type="ARBA" id="ARBA00023180"/>
    </source>
</evidence>
<keyword evidence="12" id="KW-1185">Reference proteome</keyword>